<keyword evidence="6" id="KW-0812">Transmembrane</keyword>
<reference evidence="7" key="2">
    <citation type="journal article" date="2007" name="Science">
        <title>Draft genome sequence of the sexually transmitted pathogen Trichomonas vaginalis.</title>
        <authorList>
            <person name="Carlton J.M."/>
            <person name="Hirt R.P."/>
            <person name="Silva J.C."/>
            <person name="Delcher A.L."/>
            <person name="Schatz M."/>
            <person name="Zhao Q."/>
            <person name="Wortman J.R."/>
            <person name="Bidwell S.L."/>
            <person name="Alsmark U.C.M."/>
            <person name="Besteiro S."/>
            <person name="Sicheritz-Ponten T."/>
            <person name="Noel C.J."/>
            <person name="Dacks J.B."/>
            <person name="Foster P.G."/>
            <person name="Simillion C."/>
            <person name="Van de Peer Y."/>
            <person name="Miranda-Saavedra D."/>
            <person name="Barton G.J."/>
            <person name="Westrop G.D."/>
            <person name="Mueller S."/>
            <person name="Dessi D."/>
            <person name="Fiori P.L."/>
            <person name="Ren Q."/>
            <person name="Paulsen I."/>
            <person name="Zhang H."/>
            <person name="Bastida-Corcuera F.D."/>
            <person name="Simoes-Barbosa A."/>
            <person name="Brown M.T."/>
            <person name="Hayes R.D."/>
            <person name="Mukherjee M."/>
            <person name="Okumura C.Y."/>
            <person name="Schneider R."/>
            <person name="Smith A.J."/>
            <person name="Vanacova S."/>
            <person name="Villalvazo M."/>
            <person name="Haas B.J."/>
            <person name="Pertea M."/>
            <person name="Feldblyum T.V."/>
            <person name="Utterback T.R."/>
            <person name="Shu C.L."/>
            <person name="Osoegawa K."/>
            <person name="de Jong P.J."/>
            <person name="Hrdy I."/>
            <person name="Horvathova L."/>
            <person name="Zubacova Z."/>
            <person name="Dolezal P."/>
            <person name="Malik S.B."/>
            <person name="Logsdon J.M. Jr."/>
            <person name="Henze K."/>
            <person name="Gupta A."/>
            <person name="Wang C.C."/>
            <person name="Dunne R.L."/>
            <person name="Upcroft J.A."/>
            <person name="Upcroft P."/>
            <person name="White O."/>
            <person name="Salzberg S.L."/>
            <person name="Tang P."/>
            <person name="Chiu C.-H."/>
            <person name="Lee Y.-S."/>
            <person name="Embley T.M."/>
            <person name="Coombs G.H."/>
            <person name="Mottram J.C."/>
            <person name="Tachezy J."/>
            <person name="Fraser-Liggett C.M."/>
            <person name="Johnson P.J."/>
        </authorList>
    </citation>
    <scope>NUCLEOTIDE SEQUENCE [LARGE SCALE GENOMIC DNA]</scope>
    <source>
        <strain evidence="7">G3</strain>
    </source>
</reference>
<dbReference type="VEuPathDB" id="TrichDB:TVAG_462680"/>
<keyword evidence="4" id="KW-0378">Hydrolase</keyword>
<dbReference type="KEGG" id="tva:5464095"/>
<proteinExistence type="inferred from homology"/>
<dbReference type="GO" id="GO:0006508">
    <property type="term" value="P:proteolysis"/>
    <property type="evidence" value="ECO:0007669"/>
    <property type="project" value="UniProtKB-KW"/>
</dbReference>
<evidence type="ECO:0000256" key="3">
    <source>
        <dbReference type="ARBA" id="ARBA00022729"/>
    </source>
</evidence>
<keyword evidence="6" id="KW-1133">Transmembrane helix</keyword>
<keyword evidence="8" id="KW-1185">Reference proteome</keyword>
<keyword evidence="6" id="KW-0472">Membrane</keyword>
<dbReference type="OMA" id="TISHAIC"/>
<dbReference type="VEuPathDB" id="TrichDB:TVAGG3_1012560"/>
<evidence type="ECO:0000256" key="6">
    <source>
        <dbReference type="SAM" id="Phobius"/>
    </source>
</evidence>
<dbReference type="InParanoid" id="A2DLX9"/>
<name>A2DLX9_TRIV3</name>
<organism evidence="7 8">
    <name type="scientific">Trichomonas vaginalis (strain ATCC PRA-98 / G3)</name>
    <dbReference type="NCBI Taxonomy" id="412133"/>
    <lineage>
        <taxon>Eukaryota</taxon>
        <taxon>Metamonada</taxon>
        <taxon>Parabasalia</taxon>
        <taxon>Trichomonadida</taxon>
        <taxon>Trichomonadidae</taxon>
        <taxon>Trichomonas</taxon>
    </lineage>
</organism>
<dbReference type="GO" id="GO:0008239">
    <property type="term" value="F:dipeptidyl-peptidase activity"/>
    <property type="evidence" value="ECO:0000318"/>
    <property type="project" value="GO_Central"/>
</dbReference>
<dbReference type="Gene3D" id="1.20.120.980">
    <property type="entry name" value="Serine carboxypeptidase S28, SKS domain"/>
    <property type="match status" value="1"/>
</dbReference>
<dbReference type="Gene3D" id="3.40.50.1820">
    <property type="entry name" value="alpha/beta hydrolase"/>
    <property type="match status" value="1"/>
</dbReference>
<evidence type="ECO:0000256" key="5">
    <source>
        <dbReference type="ARBA" id="ARBA00023180"/>
    </source>
</evidence>
<dbReference type="PANTHER" id="PTHR11010:SF117">
    <property type="entry name" value="SERINE PROTEASE 16"/>
    <property type="match status" value="1"/>
</dbReference>
<dbReference type="eggNOG" id="KOG2182">
    <property type="taxonomic scope" value="Eukaryota"/>
</dbReference>
<feature type="transmembrane region" description="Helical" evidence="6">
    <location>
        <begin position="485"/>
        <end position="505"/>
    </location>
</feature>
<sequence length="518" mass="58967">MFLSLLFLRKPPFRTYLPGDTYYFDQFLDHFNTSDNRTFKQRYYYNDTFCQNTTTKKLIVFIGGEAAITERRVQKGAYMKLAKETDSCVVALEHRYFGESQPFEELITPNLKYLTSDQALADLAYFIESFIKIKYQSRPTILVVGGSYPGTLSSYFRMKYPHIADFSWASSPPLYVKNDFWEYDAHCAEVLGKISPKCLTNTKLIYDDFNDHPDHITNYIPFKPSVSHVSQLSILSDFIAGIVQYDNIYKLVTPYCENQNGDSPNYDSFHDYFYKYLEVEGVEDPSDLDDFALTNHSIHTDYADSLSWTWMTCNEFGWFQTASGQLRPAKVDLNYSDLVCRTYFGVGISPDIDNNRSAKMDIYNAQNPATTMIYFSNGKTDPWSVLSVSENVQNPPVGRYSVQINNASHCSDLGDEAAGEPEALTVARKQIMDTMARWLNHPDGPNCSSHGHRVLDGCVCERGYEGPDCGLKVISPGLFKVFDSLVVLLPTLMMIIIGCSAWFLFKKDGEDTEIKTIP</sequence>
<dbReference type="SUPFAM" id="SSF53474">
    <property type="entry name" value="alpha/beta-Hydrolases"/>
    <property type="match status" value="1"/>
</dbReference>
<dbReference type="InterPro" id="IPR042269">
    <property type="entry name" value="Ser_carbopepase_S28_SKS"/>
</dbReference>
<evidence type="ECO:0000313" key="7">
    <source>
        <dbReference type="EMBL" id="EAY18582.1"/>
    </source>
</evidence>
<dbReference type="GO" id="GO:0070008">
    <property type="term" value="F:serine-type exopeptidase activity"/>
    <property type="evidence" value="ECO:0007669"/>
    <property type="project" value="InterPro"/>
</dbReference>
<keyword evidence="2" id="KW-0645">Protease</keyword>
<evidence type="ECO:0000256" key="1">
    <source>
        <dbReference type="ARBA" id="ARBA00011079"/>
    </source>
</evidence>
<gene>
    <name evidence="7" type="ORF">TVAG_462680</name>
</gene>
<dbReference type="Pfam" id="PF05577">
    <property type="entry name" value="Peptidase_S28"/>
    <property type="match status" value="1"/>
</dbReference>
<evidence type="ECO:0000313" key="8">
    <source>
        <dbReference type="Proteomes" id="UP000001542"/>
    </source>
</evidence>
<dbReference type="EMBL" id="DS113217">
    <property type="protein sequence ID" value="EAY18582.1"/>
    <property type="molecule type" value="Genomic_DNA"/>
</dbReference>
<dbReference type="ESTHER" id="triva-a2dlx9">
    <property type="family name" value="Prolylcarboxypeptidase"/>
</dbReference>
<dbReference type="AlphaFoldDB" id="A2DLX9"/>
<dbReference type="RefSeq" id="XP_001579568.1">
    <property type="nucleotide sequence ID" value="XM_001579518.1"/>
</dbReference>
<dbReference type="InterPro" id="IPR008758">
    <property type="entry name" value="Peptidase_S28"/>
</dbReference>
<comment type="similarity">
    <text evidence="1">Belongs to the peptidase S28 family.</text>
</comment>
<dbReference type="SMR" id="A2DLX9"/>
<keyword evidence="3" id="KW-0732">Signal</keyword>
<accession>A2DLX9</accession>
<evidence type="ECO:0000256" key="4">
    <source>
        <dbReference type="ARBA" id="ARBA00022801"/>
    </source>
</evidence>
<dbReference type="OrthoDB" id="1735038at2759"/>
<evidence type="ECO:0000256" key="2">
    <source>
        <dbReference type="ARBA" id="ARBA00022670"/>
    </source>
</evidence>
<protein>
    <submittedName>
        <fullName evidence="7">Clan SC, family S28, unassigned serine peptidase</fullName>
    </submittedName>
</protein>
<dbReference type="Proteomes" id="UP000001542">
    <property type="component" value="Unassembled WGS sequence"/>
</dbReference>
<dbReference type="PANTHER" id="PTHR11010">
    <property type="entry name" value="PROTEASE S28 PRO-X CARBOXYPEPTIDASE-RELATED"/>
    <property type="match status" value="1"/>
</dbReference>
<dbReference type="InterPro" id="IPR029058">
    <property type="entry name" value="AB_hydrolase_fold"/>
</dbReference>
<reference evidence="7" key="1">
    <citation type="submission" date="2006-10" db="EMBL/GenBank/DDBJ databases">
        <authorList>
            <person name="Amadeo P."/>
            <person name="Zhao Q."/>
            <person name="Wortman J."/>
            <person name="Fraser-Liggett C."/>
            <person name="Carlton J."/>
        </authorList>
    </citation>
    <scope>NUCLEOTIDE SEQUENCE</scope>
    <source>
        <strain evidence="7">G3</strain>
    </source>
</reference>
<keyword evidence="5" id="KW-0325">Glycoprotein</keyword>